<dbReference type="SUPFAM" id="SSF52540">
    <property type="entry name" value="P-loop containing nucleoside triphosphate hydrolases"/>
    <property type="match status" value="1"/>
</dbReference>
<dbReference type="InterPro" id="IPR034139">
    <property type="entry name" value="TOPRIM_OLD"/>
</dbReference>
<accession>A0ABX0VC03</accession>
<comment type="caution">
    <text evidence="3">The sequence shown here is derived from an EMBL/GenBank/DDBJ whole genome shotgun (WGS) entry which is preliminary data.</text>
</comment>
<sequence length="641" mass="71193">MRINTIRIQNFRSFDDLSISLENFTSLVGPNGAGKSTILCALNIFFREIDGSATSTTDLDEEDFHNRDTSRPIEITVAFGDLKPEAQTEFGEYYRQGELIITAKATFDPITGSASVRQFGQRRAMEVFKGYFEAYNGGKSAADCKAEFDKIRAAVPGVTAATSKDAMRDALRAYEEAHPAECVLIPSEDQFYGFSKGANRLAKHVQWVYVPAVKDATKENVEGKNTALGKILARTVRAKVRFDEEINKLKEDALARYRDLLKEQQGALDDISKALSKRLGEWAHPEATARLSWAEDVKKSVQVEEPIARLLAGEGAFEGELARFGHGLQRSYLLALLQELAAADDPAAPRLLLGCEEPELYQHPPQARHLATVLQTLADHNAQVIVSTHSPYFVSGRYFESVRMVRRDAGKKCSNVSAVSFDDLAEKLSGILGEKVLKADAQMAKLHQAMQPHLNEMFFAPKLIFVEGLEDIAYINAWMMLSGRWEEYRRYGAHIVPTNGKGYIIEPLVVADMMGIPAFVLFDADGNKTNENERKKHEKDNIAIVTALGGDGKTPFPTDTVWEKHYVQWPHNFGATLRAEVDKGIWDTTFGKVSKGLGNPDGSFTKNPIHIAHHVELLMQEKAIPKSLEELCGHLLGFCAS</sequence>
<dbReference type="InterPro" id="IPR051396">
    <property type="entry name" value="Bact_Antivir_Def_Nuclease"/>
</dbReference>
<dbReference type="EMBL" id="JAATJS010000004">
    <property type="protein sequence ID" value="NIX77378.1"/>
    <property type="molecule type" value="Genomic_DNA"/>
</dbReference>
<evidence type="ECO:0000313" key="4">
    <source>
        <dbReference type="Proteomes" id="UP000707352"/>
    </source>
</evidence>
<feature type="domain" description="OLD protein-like TOPRIM" evidence="2">
    <location>
        <begin position="458"/>
        <end position="525"/>
    </location>
</feature>
<evidence type="ECO:0000259" key="1">
    <source>
        <dbReference type="Pfam" id="PF13175"/>
    </source>
</evidence>
<dbReference type="InterPro" id="IPR041685">
    <property type="entry name" value="AAA_GajA/Old/RecF-like"/>
</dbReference>
<feature type="domain" description="Endonuclease GajA/Old nuclease/RecF-like AAA" evidence="1">
    <location>
        <begin position="1"/>
        <end position="394"/>
    </location>
</feature>
<protein>
    <submittedName>
        <fullName evidence="3">AAA family ATPase</fullName>
    </submittedName>
</protein>
<dbReference type="PANTHER" id="PTHR43581:SF4">
    <property type="entry name" value="ATP_GTP PHOSPHATASE"/>
    <property type="match status" value="1"/>
</dbReference>
<organism evidence="3 4">
    <name type="scientific">Microvirga terricola</name>
    <dbReference type="NCBI Taxonomy" id="2719797"/>
    <lineage>
        <taxon>Bacteria</taxon>
        <taxon>Pseudomonadati</taxon>
        <taxon>Pseudomonadota</taxon>
        <taxon>Alphaproteobacteria</taxon>
        <taxon>Hyphomicrobiales</taxon>
        <taxon>Methylobacteriaceae</taxon>
        <taxon>Microvirga</taxon>
    </lineage>
</organism>
<dbReference type="Pfam" id="PF13175">
    <property type="entry name" value="AAA_15"/>
    <property type="match status" value="1"/>
</dbReference>
<gene>
    <name evidence="3" type="ORF">HB375_12255</name>
</gene>
<proteinExistence type="predicted"/>
<dbReference type="Gene3D" id="3.40.50.300">
    <property type="entry name" value="P-loop containing nucleotide triphosphate hydrolases"/>
    <property type="match status" value="1"/>
</dbReference>
<evidence type="ECO:0000259" key="2">
    <source>
        <dbReference type="Pfam" id="PF20469"/>
    </source>
</evidence>
<dbReference type="PANTHER" id="PTHR43581">
    <property type="entry name" value="ATP/GTP PHOSPHATASE"/>
    <property type="match status" value="1"/>
</dbReference>
<dbReference type="Pfam" id="PF20469">
    <property type="entry name" value="OLD-like_TOPRIM"/>
    <property type="match status" value="1"/>
</dbReference>
<dbReference type="RefSeq" id="WP_167673300.1">
    <property type="nucleotide sequence ID" value="NZ_JAATJS010000004.1"/>
</dbReference>
<keyword evidence="4" id="KW-1185">Reference proteome</keyword>
<dbReference type="Proteomes" id="UP000707352">
    <property type="component" value="Unassembled WGS sequence"/>
</dbReference>
<evidence type="ECO:0000313" key="3">
    <source>
        <dbReference type="EMBL" id="NIX77378.1"/>
    </source>
</evidence>
<name>A0ABX0VC03_9HYPH</name>
<reference evidence="3 4" key="1">
    <citation type="submission" date="2020-03" db="EMBL/GenBank/DDBJ databases">
        <title>The genome sequence of Microvirga sp. c23x22.</title>
        <authorList>
            <person name="Zhang X."/>
        </authorList>
    </citation>
    <scope>NUCLEOTIDE SEQUENCE [LARGE SCALE GENOMIC DNA]</scope>
    <source>
        <strain evidence="4">c23x22</strain>
    </source>
</reference>
<dbReference type="InterPro" id="IPR027417">
    <property type="entry name" value="P-loop_NTPase"/>
</dbReference>